<keyword evidence="3" id="KW-0347">Helicase</keyword>
<dbReference type="InterPro" id="IPR038726">
    <property type="entry name" value="PDDEXK_AddAB-type"/>
</dbReference>
<keyword evidence="3" id="KW-0378">Hydrolase</keyword>
<evidence type="ECO:0000259" key="2">
    <source>
        <dbReference type="Pfam" id="PF12705"/>
    </source>
</evidence>
<name>A0A6H2HAA3_9BURK</name>
<dbReference type="KEGG" id="pvac:HC248_02123"/>
<dbReference type="Gene3D" id="3.90.320.10">
    <property type="match status" value="1"/>
</dbReference>
<dbReference type="GO" id="GO:0016787">
    <property type="term" value="F:hydrolase activity"/>
    <property type="evidence" value="ECO:0007669"/>
    <property type="project" value="UniProtKB-KW"/>
</dbReference>
<dbReference type="InterPro" id="IPR011604">
    <property type="entry name" value="PDDEXK-like_dom_sf"/>
</dbReference>
<keyword evidence="3" id="KW-0547">Nucleotide-binding</keyword>
<organism evidence="3 4">
    <name type="scientific">Polaromonas vacuolata</name>
    <dbReference type="NCBI Taxonomy" id="37448"/>
    <lineage>
        <taxon>Bacteria</taxon>
        <taxon>Pseudomonadati</taxon>
        <taxon>Pseudomonadota</taxon>
        <taxon>Betaproteobacteria</taxon>
        <taxon>Burkholderiales</taxon>
        <taxon>Comamonadaceae</taxon>
        <taxon>Polaromonas</taxon>
    </lineage>
</organism>
<dbReference type="Proteomes" id="UP000502041">
    <property type="component" value="Chromosome"/>
</dbReference>
<dbReference type="Pfam" id="PF12705">
    <property type="entry name" value="PDDEXK_1"/>
    <property type="match status" value="1"/>
</dbReference>
<dbReference type="EMBL" id="CP051461">
    <property type="protein sequence ID" value="QJC56812.1"/>
    <property type="molecule type" value="Genomic_DNA"/>
</dbReference>
<dbReference type="EC" id="3.6.4.12" evidence="3"/>
<gene>
    <name evidence="3" type="primary">rexB</name>
    <name evidence="3" type="ORF">HC248_02123</name>
</gene>
<evidence type="ECO:0000313" key="3">
    <source>
        <dbReference type="EMBL" id="QJC56812.1"/>
    </source>
</evidence>
<reference evidence="3 4" key="1">
    <citation type="submission" date="2020-04" db="EMBL/GenBank/DDBJ databases">
        <title>Complete genome of a Psychrophilic, Marine, Gas Vacuolate Bacterium Polaromonas vacuolata KCTC 22033T.</title>
        <authorList>
            <person name="Hwang K."/>
            <person name="Kim K.M."/>
        </authorList>
    </citation>
    <scope>NUCLEOTIDE SEQUENCE [LARGE SCALE GENOMIC DNA]</scope>
    <source>
        <strain evidence="3 4">KCTC 22033</strain>
    </source>
</reference>
<dbReference type="AlphaFoldDB" id="A0A6H2HAA3"/>
<evidence type="ECO:0000313" key="4">
    <source>
        <dbReference type="Proteomes" id="UP000502041"/>
    </source>
</evidence>
<evidence type="ECO:0000256" key="1">
    <source>
        <dbReference type="SAM" id="MobiDB-lite"/>
    </source>
</evidence>
<dbReference type="InterPro" id="IPR027417">
    <property type="entry name" value="P-loop_NTPase"/>
</dbReference>
<accession>A0A6H2HAA3</accession>
<proteinExistence type="predicted"/>
<dbReference type="GO" id="GO:0003678">
    <property type="term" value="F:DNA helicase activity"/>
    <property type="evidence" value="ECO:0007669"/>
    <property type="project" value="UniProtKB-EC"/>
</dbReference>
<sequence>MSVIVSNSESPFLSPTLTAPELSATHPVEDCWAEAMRSLSLIIDASGVHPSRTVVLLPYAQLMLQARQAWSVHALRAGAASAFVPRFETSMNWAASLSADQSGFVPAAGDIAQDAALDLPTAAGLLQQAGLGAYQHLAGRLAEAAWSLSRVAAAQHPDQRMRWGQQLSEQLGQSMASSVLALELAVASIALVWAASSAYATDCLFEAEVDLLVLLEGFQTEALSESLKLHFGERAQSIKLGAPEHAGQLGLHAAGDMEDEAQRAAACVIAHLAEGRNPVALIAQDRVLTRRIRAMLAERGVVLRDETGWKLSTTRSAAGVMNLLRAAPWDASSDAVLEWLKNAPAFSADVLEPAEVWLRKAGLRLWRELPLQQEELAPLLAQLEPLRKSLQAPRPLPAWLRSLRGALQTSGQWMPMLVDVAGAAVMESIRLFEGDDALVEDSPRLSLAEFTSWVNQALEAGSYTPGHPAQSQVTILPLSQLLGRPMQAVVMPGCDEIRLQASPEPPGGWTPAQRLLLGLPSRDELATAQRSAWQYALCMPHIDLLWRTSEAGESLTPSALVQLLLLRSPAFAPDPRSERRLPAQPTLRPLPRGQDLPVSRLSASAYEDLRRCPYRFFALRQLGLQASDELEGELGKRDFGNWLHTLLNFFHIDLQLAPTQDLTLRIHMIDQAADKAMRELRLSQSEFLPFAASWPRVRQGYLEWLAEHEASGAVFDEGEVWRDVAYGAVTLFGKIDRIDRMPDGSRLLMDYKTEPRSTTAQRIKDCREDTQLPFYAALLEQDTLAAAYVNLGEKEASRSYPQPGIVELRDEMIESLLSDIQRIQNGAVLPALGEGKACAYCNARGLCRKDFWQ</sequence>
<feature type="region of interest" description="Disordered" evidence="1">
    <location>
        <begin position="574"/>
        <end position="594"/>
    </location>
</feature>
<protein>
    <submittedName>
        <fullName evidence="3">ATP-dependent helicase/deoxyribonuclease subunit B</fullName>
        <ecNumber evidence="3">3.6.4.12</ecNumber>
    </submittedName>
</protein>
<dbReference type="SUPFAM" id="SSF52540">
    <property type="entry name" value="P-loop containing nucleoside triphosphate hydrolases"/>
    <property type="match status" value="1"/>
</dbReference>
<feature type="domain" description="PD-(D/E)XK endonuclease-like" evidence="2">
    <location>
        <begin position="600"/>
        <end position="848"/>
    </location>
</feature>
<keyword evidence="3" id="KW-0067">ATP-binding</keyword>
<keyword evidence="4" id="KW-1185">Reference proteome</keyword>